<keyword evidence="5" id="KW-1185">Reference proteome</keyword>
<dbReference type="AlphaFoldDB" id="A0A7M5U8Z3"/>
<evidence type="ECO:0000259" key="3">
    <source>
        <dbReference type="PROSITE" id="PS51670"/>
    </source>
</evidence>
<dbReference type="EnsemblMetazoa" id="CLYHEMT007694.1">
    <property type="protein sequence ID" value="CLYHEMP007694.1"/>
    <property type="gene ID" value="CLYHEMG007694"/>
</dbReference>
<feature type="chain" id="PRO_5029880640" description="ShKT domain-containing protein" evidence="2">
    <location>
        <begin position="22"/>
        <end position="201"/>
    </location>
</feature>
<name>A0A7M5U8Z3_9CNID</name>
<protein>
    <recommendedName>
        <fullName evidence="3">ShKT domain-containing protein</fullName>
    </recommendedName>
</protein>
<evidence type="ECO:0000256" key="1">
    <source>
        <dbReference type="PROSITE-ProRule" id="PRU01005"/>
    </source>
</evidence>
<evidence type="ECO:0000313" key="4">
    <source>
        <dbReference type="EnsemblMetazoa" id="CLYHEMP007694.1"/>
    </source>
</evidence>
<dbReference type="PROSITE" id="PS51670">
    <property type="entry name" value="SHKT"/>
    <property type="match status" value="1"/>
</dbReference>
<keyword evidence="2" id="KW-0732">Signal</keyword>
<sequence length="201" mass="22444">MVSSTIHIFIIALVFVALSSSQECKNKSKACWSYRKFCGRSWWVDLNCKSTCKLCDKGGVKTTKQTTTTTTTTTTTAPTTKASTTTTTTAIVSKTPPATEKTTTTIPPRKTRELLTSGCGDKASFCFIRETFKPSQHCSKYGHICIWSCRRCRGSEQEKCSNLTNRALDCSQRNCQDPDRMIRLRAHTKCAKYCCNIGQLF</sequence>
<feature type="signal peptide" evidence="2">
    <location>
        <begin position="1"/>
        <end position="21"/>
    </location>
</feature>
<comment type="caution">
    <text evidence="1">Lacks conserved residue(s) required for the propagation of feature annotation.</text>
</comment>
<accession>A0A7M5U8Z3</accession>
<organism evidence="4 5">
    <name type="scientific">Clytia hemisphaerica</name>
    <dbReference type="NCBI Taxonomy" id="252671"/>
    <lineage>
        <taxon>Eukaryota</taxon>
        <taxon>Metazoa</taxon>
        <taxon>Cnidaria</taxon>
        <taxon>Hydrozoa</taxon>
        <taxon>Hydroidolina</taxon>
        <taxon>Leptothecata</taxon>
        <taxon>Obeliida</taxon>
        <taxon>Clytiidae</taxon>
        <taxon>Clytia</taxon>
    </lineage>
</organism>
<proteinExistence type="predicted"/>
<evidence type="ECO:0000313" key="5">
    <source>
        <dbReference type="Proteomes" id="UP000594262"/>
    </source>
</evidence>
<dbReference type="InterPro" id="IPR003582">
    <property type="entry name" value="ShKT_dom"/>
</dbReference>
<dbReference type="Proteomes" id="UP000594262">
    <property type="component" value="Unplaced"/>
</dbReference>
<feature type="domain" description="ShKT" evidence="3">
    <location>
        <begin position="24"/>
        <end position="55"/>
    </location>
</feature>
<evidence type="ECO:0000256" key="2">
    <source>
        <dbReference type="SAM" id="SignalP"/>
    </source>
</evidence>
<reference evidence="4" key="1">
    <citation type="submission" date="2021-01" db="UniProtKB">
        <authorList>
            <consortium name="EnsemblMetazoa"/>
        </authorList>
    </citation>
    <scope>IDENTIFICATION</scope>
</reference>